<dbReference type="InterPro" id="IPR018119">
    <property type="entry name" value="Strictosidine_synth_cons-reg"/>
</dbReference>
<evidence type="ECO:0000313" key="9">
    <source>
        <dbReference type="Proteomes" id="UP001417504"/>
    </source>
</evidence>
<feature type="domain" description="Strictosidine synthase conserved region" evidence="7">
    <location>
        <begin position="147"/>
        <end position="234"/>
    </location>
</feature>
<evidence type="ECO:0000256" key="5">
    <source>
        <dbReference type="ARBA" id="ARBA00023180"/>
    </source>
</evidence>
<evidence type="ECO:0000259" key="7">
    <source>
        <dbReference type="Pfam" id="PF03088"/>
    </source>
</evidence>
<keyword evidence="9" id="KW-1185">Reference proteome</keyword>
<protein>
    <recommendedName>
        <fullName evidence="7">Strictosidine synthase conserved region domain-containing protein</fullName>
    </recommendedName>
</protein>
<dbReference type="GO" id="GO:0005773">
    <property type="term" value="C:vacuole"/>
    <property type="evidence" value="ECO:0007669"/>
    <property type="project" value="UniProtKB-SubCell"/>
</dbReference>
<accession>A0AAP0IKK4</accession>
<dbReference type="GO" id="GO:0016787">
    <property type="term" value="F:hydrolase activity"/>
    <property type="evidence" value="ECO:0007669"/>
    <property type="project" value="TreeGrafter"/>
</dbReference>
<dbReference type="Pfam" id="PF03088">
    <property type="entry name" value="Str_synth"/>
    <property type="match status" value="1"/>
</dbReference>
<comment type="similarity">
    <text evidence="2">Belongs to the strictosidine synthase family.</text>
</comment>
<dbReference type="AlphaFoldDB" id="A0AAP0IKK4"/>
<evidence type="ECO:0000256" key="6">
    <source>
        <dbReference type="SAM" id="SignalP"/>
    </source>
</evidence>
<name>A0AAP0IKK4_9MAGN</name>
<feature type="chain" id="PRO_5042996635" description="Strictosidine synthase conserved region domain-containing protein" evidence="6">
    <location>
        <begin position="25"/>
        <end position="349"/>
    </location>
</feature>
<evidence type="ECO:0000313" key="8">
    <source>
        <dbReference type="EMBL" id="KAK9116267.1"/>
    </source>
</evidence>
<evidence type="ECO:0000256" key="1">
    <source>
        <dbReference type="ARBA" id="ARBA00004116"/>
    </source>
</evidence>
<dbReference type="Proteomes" id="UP001417504">
    <property type="component" value="Unassembled WGS sequence"/>
</dbReference>
<dbReference type="EMBL" id="JBBNAE010000006">
    <property type="protein sequence ID" value="KAK9116267.1"/>
    <property type="molecule type" value="Genomic_DNA"/>
</dbReference>
<dbReference type="Gene3D" id="2.120.10.30">
    <property type="entry name" value="TolB, C-terminal domain"/>
    <property type="match status" value="1"/>
</dbReference>
<evidence type="ECO:0000256" key="2">
    <source>
        <dbReference type="ARBA" id="ARBA00009191"/>
    </source>
</evidence>
<dbReference type="InterPro" id="IPR011042">
    <property type="entry name" value="6-blade_b-propeller_TolB-like"/>
</dbReference>
<dbReference type="SUPFAM" id="SSF63829">
    <property type="entry name" value="Calcium-dependent phosphotriesterase"/>
    <property type="match status" value="1"/>
</dbReference>
<sequence>MRILKSVFVLCFSLLLFIGVTSEAANTYQQIPLPSSLGPESFAFDCNGEGPYTGVGDGRVFKWQGPSHGWAEFAVPSINRPREVCDGSTDPALETICGRPLGVQFNEKNCTLYIADAYHGLLEVGRNGGVARLVASTAEGMPFRFTNGLDVDQSNGIVYFTDSSVSYQRWQHLELFTSGDSTGRLMKYDPSTGEVMVLLRGLGFANGVALSRDASYLLVAETSRLRILRYWLEGPRAKTTATFLQVQGAPDNIKRNELGEFWVALNNGRSTPSFRREVMALRFDGEARVLEALQGDGLLESVSEVKERNGILLVGSVAMPFVGLTHAEPISLLKTLGLESVCLSSQWIL</sequence>
<dbReference type="PANTHER" id="PTHR10426:SF86">
    <property type="entry name" value="PROTEIN STRICTOSIDINE SYNTHASE-LIKE 10-LIKE"/>
    <property type="match status" value="1"/>
</dbReference>
<feature type="signal peptide" evidence="6">
    <location>
        <begin position="1"/>
        <end position="24"/>
    </location>
</feature>
<dbReference type="FunFam" id="2.120.10.30:FF:000032">
    <property type="entry name" value="Protein STRICTOSIDINE SYNTHASE-LIKE 13"/>
    <property type="match status" value="1"/>
</dbReference>
<comment type="caution">
    <text evidence="8">The sequence shown here is derived from an EMBL/GenBank/DDBJ whole genome shotgun (WGS) entry which is preliminary data.</text>
</comment>
<keyword evidence="5" id="KW-0325">Glycoprotein</keyword>
<keyword evidence="3" id="KW-0926">Vacuole</keyword>
<organism evidence="8 9">
    <name type="scientific">Stephania japonica</name>
    <dbReference type="NCBI Taxonomy" id="461633"/>
    <lineage>
        <taxon>Eukaryota</taxon>
        <taxon>Viridiplantae</taxon>
        <taxon>Streptophyta</taxon>
        <taxon>Embryophyta</taxon>
        <taxon>Tracheophyta</taxon>
        <taxon>Spermatophyta</taxon>
        <taxon>Magnoliopsida</taxon>
        <taxon>Ranunculales</taxon>
        <taxon>Menispermaceae</taxon>
        <taxon>Menispermoideae</taxon>
        <taxon>Cissampelideae</taxon>
        <taxon>Stephania</taxon>
    </lineage>
</organism>
<dbReference type="PANTHER" id="PTHR10426">
    <property type="entry name" value="STRICTOSIDINE SYNTHASE-RELATED"/>
    <property type="match status" value="1"/>
</dbReference>
<proteinExistence type="inferred from homology"/>
<reference evidence="8 9" key="1">
    <citation type="submission" date="2024-01" db="EMBL/GenBank/DDBJ databases">
        <title>Genome assemblies of Stephania.</title>
        <authorList>
            <person name="Yang L."/>
        </authorList>
    </citation>
    <scope>NUCLEOTIDE SEQUENCE [LARGE SCALE GENOMIC DNA]</scope>
    <source>
        <strain evidence="8">QJT</strain>
        <tissue evidence="8">Leaf</tissue>
    </source>
</reference>
<keyword evidence="4 6" id="KW-0732">Signal</keyword>
<evidence type="ECO:0000256" key="4">
    <source>
        <dbReference type="ARBA" id="ARBA00022729"/>
    </source>
</evidence>
<comment type="subcellular location">
    <subcellularLocation>
        <location evidence="1">Vacuole</location>
    </subcellularLocation>
</comment>
<gene>
    <name evidence="8" type="ORF">Sjap_015214</name>
</gene>
<dbReference type="GO" id="GO:0012505">
    <property type="term" value="C:endomembrane system"/>
    <property type="evidence" value="ECO:0007669"/>
    <property type="project" value="TreeGrafter"/>
</dbReference>
<evidence type="ECO:0000256" key="3">
    <source>
        <dbReference type="ARBA" id="ARBA00022554"/>
    </source>
</evidence>